<dbReference type="PROSITE" id="PS00211">
    <property type="entry name" value="ABC_TRANSPORTER_1"/>
    <property type="match status" value="1"/>
</dbReference>
<dbReference type="InterPro" id="IPR003593">
    <property type="entry name" value="AAA+_ATPase"/>
</dbReference>
<dbReference type="SUPFAM" id="SSF52540">
    <property type="entry name" value="P-loop containing nucleoside triphosphate hydrolases"/>
    <property type="match status" value="1"/>
</dbReference>
<accession>A0ABT1Y7K9</accession>
<dbReference type="Gene3D" id="3.40.50.300">
    <property type="entry name" value="P-loop containing nucleotide triphosphate hydrolases"/>
    <property type="match status" value="1"/>
</dbReference>
<evidence type="ECO:0000259" key="4">
    <source>
        <dbReference type="PROSITE" id="PS50893"/>
    </source>
</evidence>
<keyword evidence="3 5" id="KW-0067">ATP-binding</keyword>
<dbReference type="RefSeq" id="WP_089611586.1">
    <property type="nucleotide sequence ID" value="NZ_CP022121.1"/>
</dbReference>
<sequence>MSIIEVHHLYKEFFIAKRQEGLWGAIKSLFHREYEKKMAVQDISFTIDAGEIVGYVGPNGAGKSTSIKMLTGILVPTAGEIMVNGIVPYQERQKNSRQIGVVFGQRTQLWWDLPAIESFELLKQVFRIPSDRYRQNMAKFSEILGLDEFLQTPVRQLSLGQRMRADIAASLLHDPIILFLDEPTIGLDVVAKERMRNFIREINQERGVTVILTTHDMSDIEKLCQRMILIDNGQVMYDGELARIKEIYGKERILIIDMEEDIDDFSIAGAEVIRKEGNRRWLKFSRNEVTTSQLISQISSKYEIKDLSIQDSEIEVMIRKIYEEGLSQELGGKLKTSP</sequence>
<dbReference type="InterPro" id="IPR003439">
    <property type="entry name" value="ABC_transporter-like_ATP-bd"/>
</dbReference>
<dbReference type="Proteomes" id="UP001524944">
    <property type="component" value="Unassembled WGS sequence"/>
</dbReference>
<dbReference type="SMART" id="SM00382">
    <property type="entry name" value="AAA"/>
    <property type="match status" value="1"/>
</dbReference>
<evidence type="ECO:0000313" key="6">
    <source>
        <dbReference type="Proteomes" id="UP001524944"/>
    </source>
</evidence>
<dbReference type="PANTHER" id="PTHR42711">
    <property type="entry name" value="ABC TRANSPORTER ATP-BINDING PROTEIN"/>
    <property type="match status" value="1"/>
</dbReference>
<evidence type="ECO:0000256" key="1">
    <source>
        <dbReference type="ARBA" id="ARBA00022448"/>
    </source>
</evidence>
<dbReference type="InterPro" id="IPR027417">
    <property type="entry name" value="P-loop_NTPase"/>
</dbReference>
<name>A0ABT1Y7K9_9FIRM</name>
<evidence type="ECO:0000256" key="3">
    <source>
        <dbReference type="ARBA" id="ARBA00022840"/>
    </source>
</evidence>
<evidence type="ECO:0000313" key="5">
    <source>
        <dbReference type="EMBL" id="MCR6546867.1"/>
    </source>
</evidence>
<keyword evidence="6" id="KW-1185">Reference proteome</keyword>
<dbReference type="Pfam" id="PF00005">
    <property type="entry name" value="ABC_tran"/>
    <property type="match status" value="1"/>
</dbReference>
<evidence type="ECO:0000256" key="2">
    <source>
        <dbReference type="ARBA" id="ARBA00022741"/>
    </source>
</evidence>
<keyword evidence="1" id="KW-0813">Transport</keyword>
<comment type="caution">
    <text evidence="5">The sequence shown here is derived from an EMBL/GenBank/DDBJ whole genome shotgun (WGS) entry which is preliminary data.</text>
</comment>
<dbReference type="PANTHER" id="PTHR42711:SF1">
    <property type="entry name" value="ABC-TRANSPORT PROTEIN, ATP-BINDING COMPONENT"/>
    <property type="match status" value="1"/>
</dbReference>
<keyword evidence="2" id="KW-0547">Nucleotide-binding</keyword>
<gene>
    <name evidence="5" type="ORF">NVS47_15325</name>
</gene>
<dbReference type="EMBL" id="JANPWE010000012">
    <property type="protein sequence ID" value="MCR6546867.1"/>
    <property type="molecule type" value="Genomic_DNA"/>
</dbReference>
<dbReference type="InterPro" id="IPR017871">
    <property type="entry name" value="ABC_transporter-like_CS"/>
</dbReference>
<dbReference type="GO" id="GO:0005524">
    <property type="term" value="F:ATP binding"/>
    <property type="evidence" value="ECO:0007669"/>
    <property type="project" value="UniProtKB-KW"/>
</dbReference>
<dbReference type="PROSITE" id="PS50893">
    <property type="entry name" value="ABC_TRANSPORTER_2"/>
    <property type="match status" value="1"/>
</dbReference>
<feature type="domain" description="ABC transporter" evidence="4">
    <location>
        <begin position="24"/>
        <end position="257"/>
    </location>
</feature>
<dbReference type="InterPro" id="IPR050763">
    <property type="entry name" value="ABC_transporter_ATP-binding"/>
</dbReference>
<protein>
    <submittedName>
        <fullName evidence="5">ATP-binding cassette domain-containing protein</fullName>
    </submittedName>
</protein>
<reference evidence="5 6" key="1">
    <citation type="submission" date="2022-08" db="EMBL/GenBank/DDBJ databases">
        <title>Proteogenomics of the novel Dehalobacterium formicoaceticum strain EZ94 highlights a key role of methyltransferases during anaerobic dichloromethane degradation.</title>
        <authorList>
            <person name="Wasmund K."/>
        </authorList>
    </citation>
    <scope>NUCLEOTIDE SEQUENCE [LARGE SCALE GENOMIC DNA]</scope>
    <source>
        <strain evidence="5 6">EZ94</strain>
    </source>
</reference>
<organism evidence="5 6">
    <name type="scientific">Dehalobacterium formicoaceticum</name>
    <dbReference type="NCBI Taxonomy" id="51515"/>
    <lineage>
        <taxon>Bacteria</taxon>
        <taxon>Bacillati</taxon>
        <taxon>Bacillota</taxon>
        <taxon>Clostridia</taxon>
        <taxon>Eubacteriales</taxon>
        <taxon>Peptococcaceae</taxon>
        <taxon>Dehalobacterium</taxon>
    </lineage>
</organism>
<proteinExistence type="predicted"/>